<dbReference type="EMBL" id="BAAATR010000025">
    <property type="protein sequence ID" value="GAA2259865.1"/>
    <property type="molecule type" value="Genomic_DNA"/>
</dbReference>
<feature type="region of interest" description="Disordered" evidence="1">
    <location>
        <begin position="47"/>
        <end position="73"/>
    </location>
</feature>
<reference evidence="3" key="1">
    <citation type="journal article" date="2019" name="Int. J. Syst. Evol. Microbiol.">
        <title>The Global Catalogue of Microorganisms (GCM) 10K type strain sequencing project: providing services to taxonomists for standard genome sequencing and annotation.</title>
        <authorList>
            <consortium name="The Broad Institute Genomics Platform"/>
            <consortium name="The Broad Institute Genome Sequencing Center for Infectious Disease"/>
            <person name="Wu L."/>
            <person name="Ma J."/>
        </authorList>
    </citation>
    <scope>NUCLEOTIDE SEQUENCE [LARGE SCALE GENOMIC DNA]</scope>
    <source>
        <strain evidence="3">JCM 7356</strain>
    </source>
</reference>
<accession>A0ABP5RIR0</accession>
<organism evidence="2 3">
    <name type="scientific">Kitasatospora cystarginea</name>
    <dbReference type="NCBI Taxonomy" id="58350"/>
    <lineage>
        <taxon>Bacteria</taxon>
        <taxon>Bacillati</taxon>
        <taxon>Actinomycetota</taxon>
        <taxon>Actinomycetes</taxon>
        <taxon>Kitasatosporales</taxon>
        <taxon>Streptomycetaceae</taxon>
        <taxon>Kitasatospora</taxon>
    </lineage>
</organism>
<evidence type="ECO:0000313" key="3">
    <source>
        <dbReference type="Proteomes" id="UP001500305"/>
    </source>
</evidence>
<name>A0ABP5RIR0_9ACTN</name>
<gene>
    <name evidence="2" type="ORF">GCM10010430_49890</name>
</gene>
<evidence type="ECO:0000256" key="1">
    <source>
        <dbReference type="SAM" id="MobiDB-lite"/>
    </source>
</evidence>
<evidence type="ECO:0000313" key="2">
    <source>
        <dbReference type="EMBL" id="GAA2259865.1"/>
    </source>
</evidence>
<comment type="caution">
    <text evidence="2">The sequence shown here is derived from an EMBL/GenBank/DDBJ whole genome shotgun (WGS) entry which is preliminary data.</text>
</comment>
<keyword evidence="3" id="KW-1185">Reference proteome</keyword>
<dbReference type="Proteomes" id="UP001500305">
    <property type="component" value="Unassembled WGS sequence"/>
</dbReference>
<protein>
    <submittedName>
        <fullName evidence="2">Uncharacterized protein</fullName>
    </submittedName>
</protein>
<sequence>MCCGRGGLIITEGTYIGHPAAGDNDRVPAFLGDDAFHGAVGGVHQGPVGCGRPGAGEVEDRGGEDGDGASVGVDDAADSLRVGVGDVVVQTVRVGPGRGCSGGWRTPDL</sequence>
<proteinExistence type="predicted"/>